<organism evidence="3 4">
    <name type="scientific">Athelia psychrophila</name>
    <dbReference type="NCBI Taxonomy" id="1759441"/>
    <lineage>
        <taxon>Eukaryota</taxon>
        <taxon>Fungi</taxon>
        <taxon>Dikarya</taxon>
        <taxon>Basidiomycota</taxon>
        <taxon>Agaricomycotina</taxon>
        <taxon>Agaricomycetes</taxon>
        <taxon>Agaricomycetidae</taxon>
        <taxon>Atheliales</taxon>
        <taxon>Atheliaceae</taxon>
        <taxon>Athelia</taxon>
    </lineage>
</organism>
<evidence type="ECO:0000256" key="2">
    <source>
        <dbReference type="SAM" id="MobiDB-lite"/>
    </source>
</evidence>
<accession>A0A166CJ59</accession>
<keyword evidence="1" id="KW-0175">Coiled coil</keyword>
<proteinExistence type="predicted"/>
<evidence type="ECO:0000256" key="1">
    <source>
        <dbReference type="SAM" id="Coils"/>
    </source>
</evidence>
<reference evidence="3 4" key="1">
    <citation type="journal article" date="2016" name="Mol. Biol. Evol.">
        <title>Comparative Genomics of Early-Diverging Mushroom-Forming Fungi Provides Insights into the Origins of Lignocellulose Decay Capabilities.</title>
        <authorList>
            <person name="Nagy L.G."/>
            <person name="Riley R."/>
            <person name="Tritt A."/>
            <person name="Adam C."/>
            <person name="Daum C."/>
            <person name="Floudas D."/>
            <person name="Sun H."/>
            <person name="Yadav J.S."/>
            <person name="Pangilinan J."/>
            <person name="Larsson K.H."/>
            <person name="Matsuura K."/>
            <person name="Barry K."/>
            <person name="Labutti K."/>
            <person name="Kuo R."/>
            <person name="Ohm R.A."/>
            <person name="Bhattacharya S.S."/>
            <person name="Shirouzu T."/>
            <person name="Yoshinaga Y."/>
            <person name="Martin F.M."/>
            <person name="Grigoriev I.V."/>
            <person name="Hibbett D.S."/>
        </authorList>
    </citation>
    <scope>NUCLEOTIDE SEQUENCE [LARGE SCALE GENOMIC DNA]</scope>
    <source>
        <strain evidence="3 4">CBS 109695</strain>
    </source>
</reference>
<feature type="compositionally biased region" description="Acidic residues" evidence="2">
    <location>
        <begin position="432"/>
        <end position="441"/>
    </location>
</feature>
<dbReference type="AlphaFoldDB" id="A0A166CJ59"/>
<dbReference type="InterPro" id="IPR032675">
    <property type="entry name" value="LRR_dom_sf"/>
</dbReference>
<feature type="region of interest" description="Disordered" evidence="2">
    <location>
        <begin position="429"/>
        <end position="448"/>
    </location>
</feature>
<name>A0A166CJ59_9AGAM</name>
<dbReference type="SUPFAM" id="SSF52047">
    <property type="entry name" value="RNI-like"/>
    <property type="match status" value="1"/>
</dbReference>
<feature type="coiled-coil region" evidence="1">
    <location>
        <begin position="37"/>
        <end position="64"/>
    </location>
</feature>
<evidence type="ECO:0000313" key="3">
    <source>
        <dbReference type="EMBL" id="KZP13709.1"/>
    </source>
</evidence>
<protein>
    <submittedName>
        <fullName evidence="3">Uncharacterized protein</fullName>
    </submittedName>
</protein>
<gene>
    <name evidence="3" type="ORF">FIBSPDRAFT_123837</name>
</gene>
<dbReference type="OrthoDB" id="3221235at2759"/>
<evidence type="ECO:0000313" key="4">
    <source>
        <dbReference type="Proteomes" id="UP000076532"/>
    </source>
</evidence>
<keyword evidence="4" id="KW-1185">Reference proteome</keyword>
<dbReference type="EMBL" id="KV417628">
    <property type="protein sequence ID" value="KZP13709.1"/>
    <property type="molecule type" value="Genomic_DNA"/>
</dbReference>
<dbReference type="Proteomes" id="UP000076532">
    <property type="component" value="Unassembled WGS sequence"/>
</dbReference>
<sequence>MYLCQLLSRRGCKEHPVHHNGNPWTNVRHRARLHSQLEEIATTRSKIFRELEELDEQERAVRRELNSNVLISILPDDVLAMVFEAGALLTQGNKSHFGSLVSHVDQHWRNIALATPRLWNKIYCIKPEEMDYDDSYPKEWLPRHAAFLARSRSFPVDIYISDFMNNDDFSPKFLELIRDHIGHCRRLSITHADSFCLARTLEYLSCQPAPLLSSIELSCHETCDDDFPLYGLVSLFPLGAPHLTTAQIHRIQPLSLPSCLPAFAHITSLQLTSIWVEDSAADYMSLRNSLMCLRTLNHLELQLDSFSTANLQFPMVLPTIRFLHAHKKDECPDDIIHSIHAESLTTLSIDGWNRRTPGLNLFCNESLEFNFPSLEHLILRNISPDAPELRIVARRFPGIERLTCGALESLNPTTSDIYHVITHIATRPGYREDEEENDEGDGNTTTSHKRWPKLHTIAVTASNTPLDAVALYDEISHLQGAGHPIRKLKLPNHLCQMAEAEAMARLRDIIEVDDFSLDWPTPFELM</sequence>
<dbReference type="Gene3D" id="3.80.10.10">
    <property type="entry name" value="Ribonuclease Inhibitor"/>
    <property type="match status" value="1"/>
</dbReference>